<evidence type="ECO:0000256" key="13">
    <source>
        <dbReference type="ARBA" id="ARBA00023136"/>
    </source>
</evidence>
<feature type="transmembrane region" description="Helical" evidence="14">
    <location>
        <begin position="172"/>
        <end position="191"/>
    </location>
</feature>
<dbReference type="CDD" id="cd00075">
    <property type="entry name" value="HATPase"/>
    <property type="match status" value="1"/>
</dbReference>
<dbReference type="PROSITE" id="PS50109">
    <property type="entry name" value="HIS_KIN"/>
    <property type="match status" value="1"/>
</dbReference>
<dbReference type="Gene3D" id="3.30.565.10">
    <property type="entry name" value="Histidine kinase-like ATPase, C-terminal domain"/>
    <property type="match status" value="1"/>
</dbReference>
<keyword evidence="9" id="KW-0418">Kinase</keyword>
<keyword evidence="6 16" id="KW-0808">Transferase</keyword>
<keyword evidence="17" id="KW-1185">Reference proteome</keyword>
<dbReference type="PRINTS" id="PR00344">
    <property type="entry name" value="BCTRLSENSOR"/>
</dbReference>
<dbReference type="Gene3D" id="1.10.287.130">
    <property type="match status" value="1"/>
</dbReference>
<dbReference type="STRING" id="1121338.CLTEP_19050"/>
<keyword evidence="12" id="KW-0902">Two-component regulatory system</keyword>
<dbReference type="GO" id="GO:0005524">
    <property type="term" value="F:ATP binding"/>
    <property type="evidence" value="ECO:0007669"/>
    <property type="project" value="UniProtKB-KW"/>
</dbReference>
<name>A0A151B2Q3_9CLOT</name>
<comment type="catalytic activity">
    <reaction evidence="1">
        <text>ATP + protein L-histidine = ADP + protein N-phospho-L-histidine.</text>
        <dbReference type="EC" id="2.7.13.3"/>
    </reaction>
</comment>
<evidence type="ECO:0000259" key="15">
    <source>
        <dbReference type="PROSITE" id="PS50109"/>
    </source>
</evidence>
<evidence type="ECO:0000256" key="10">
    <source>
        <dbReference type="ARBA" id="ARBA00022840"/>
    </source>
</evidence>
<evidence type="ECO:0000256" key="14">
    <source>
        <dbReference type="SAM" id="Phobius"/>
    </source>
</evidence>
<evidence type="ECO:0000256" key="2">
    <source>
        <dbReference type="ARBA" id="ARBA00004651"/>
    </source>
</evidence>
<dbReference type="InterPro" id="IPR050398">
    <property type="entry name" value="HssS/ArlS-like"/>
</dbReference>
<comment type="subcellular location">
    <subcellularLocation>
        <location evidence="2">Cell membrane</location>
        <topology evidence="2">Multi-pass membrane protein</topology>
    </subcellularLocation>
</comment>
<evidence type="ECO:0000256" key="9">
    <source>
        <dbReference type="ARBA" id="ARBA00022777"/>
    </source>
</evidence>
<keyword evidence="8" id="KW-0547">Nucleotide-binding</keyword>
<evidence type="ECO:0000256" key="7">
    <source>
        <dbReference type="ARBA" id="ARBA00022692"/>
    </source>
</evidence>
<dbReference type="Proteomes" id="UP000075531">
    <property type="component" value="Unassembled WGS sequence"/>
</dbReference>
<dbReference type="InterPro" id="IPR036097">
    <property type="entry name" value="HisK_dim/P_sf"/>
</dbReference>
<accession>A0A151B2Q3</accession>
<dbReference type="SUPFAM" id="SSF55874">
    <property type="entry name" value="ATPase domain of HSP90 chaperone/DNA topoisomerase II/histidine kinase"/>
    <property type="match status" value="1"/>
</dbReference>
<keyword evidence="11 14" id="KW-1133">Transmembrane helix</keyword>
<evidence type="ECO:0000256" key="1">
    <source>
        <dbReference type="ARBA" id="ARBA00000085"/>
    </source>
</evidence>
<keyword evidence="5" id="KW-0597">Phosphoprotein</keyword>
<dbReference type="Gene3D" id="6.10.340.10">
    <property type="match status" value="1"/>
</dbReference>
<dbReference type="GO" id="GO:0000155">
    <property type="term" value="F:phosphorelay sensor kinase activity"/>
    <property type="evidence" value="ECO:0007669"/>
    <property type="project" value="InterPro"/>
</dbReference>
<evidence type="ECO:0000256" key="8">
    <source>
        <dbReference type="ARBA" id="ARBA00022741"/>
    </source>
</evidence>
<dbReference type="CDD" id="cd00082">
    <property type="entry name" value="HisKA"/>
    <property type="match status" value="1"/>
</dbReference>
<dbReference type="PANTHER" id="PTHR45528">
    <property type="entry name" value="SENSOR HISTIDINE KINASE CPXA"/>
    <property type="match status" value="1"/>
</dbReference>
<dbReference type="InterPro" id="IPR005467">
    <property type="entry name" value="His_kinase_dom"/>
</dbReference>
<dbReference type="OrthoDB" id="368131at2"/>
<evidence type="ECO:0000313" key="17">
    <source>
        <dbReference type="Proteomes" id="UP000075531"/>
    </source>
</evidence>
<feature type="transmembrane region" description="Helical" evidence="14">
    <location>
        <begin position="12"/>
        <end position="33"/>
    </location>
</feature>
<evidence type="ECO:0000256" key="11">
    <source>
        <dbReference type="ARBA" id="ARBA00022989"/>
    </source>
</evidence>
<dbReference type="SMART" id="SM00388">
    <property type="entry name" value="HisKA"/>
    <property type="match status" value="1"/>
</dbReference>
<gene>
    <name evidence="16" type="primary">phoR_5</name>
    <name evidence="16" type="ORF">CLTEP_19050</name>
</gene>
<dbReference type="PANTHER" id="PTHR45528:SF1">
    <property type="entry name" value="SENSOR HISTIDINE KINASE CPXA"/>
    <property type="match status" value="1"/>
</dbReference>
<dbReference type="Pfam" id="PF02518">
    <property type="entry name" value="HATPase_c"/>
    <property type="match status" value="1"/>
</dbReference>
<dbReference type="Pfam" id="PF00512">
    <property type="entry name" value="HisKA"/>
    <property type="match status" value="1"/>
</dbReference>
<dbReference type="InterPro" id="IPR003661">
    <property type="entry name" value="HisK_dim/P_dom"/>
</dbReference>
<evidence type="ECO:0000256" key="12">
    <source>
        <dbReference type="ARBA" id="ARBA00023012"/>
    </source>
</evidence>
<keyword evidence="4" id="KW-1003">Cell membrane</keyword>
<evidence type="ECO:0000313" key="16">
    <source>
        <dbReference type="EMBL" id="KYH34191.1"/>
    </source>
</evidence>
<evidence type="ECO:0000256" key="4">
    <source>
        <dbReference type="ARBA" id="ARBA00022475"/>
    </source>
</evidence>
<evidence type="ECO:0000256" key="5">
    <source>
        <dbReference type="ARBA" id="ARBA00022553"/>
    </source>
</evidence>
<dbReference type="SMART" id="SM00387">
    <property type="entry name" value="HATPase_c"/>
    <property type="match status" value="1"/>
</dbReference>
<keyword evidence="7 14" id="KW-0812">Transmembrane</keyword>
<evidence type="ECO:0000256" key="6">
    <source>
        <dbReference type="ARBA" id="ARBA00022679"/>
    </source>
</evidence>
<dbReference type="InterPro" id="IPR003594">
    <property type="entry name" value="HATPase_dom"/>
</dbReference>
<protein>
    <recommendedName>
        <fullName evidence="3">histidine kinase</fullName>
        <ecNumber evidence="3">2.7.13.3</ecNumber>
    </recommendedName>
</protein>
<feature type="domain" description="Histidine kinase" evidence="15">
    <location>
        <begin position="258"/>
        <end position="473"/>
    </location>
</feature>
<reference evidence="16 17" key="1">
    <citation type="submission" date="2016-02" db="EMBL/GenBank/DDBJ databases">
        <title>Genome sequence of Clostridium tepidiprofundi DSM 19306.</title>
        <authorList>
            <person name="Poehlein A."/>
            <person name="Daniel R."/>
        </authorList>
    </citation>
    <scope>NUCLEOTIDE SEQUENCE [LARGE SCALE GENOMIC DNA]</scope>
    <source>
        <strain evidence="16 17">DSM 19306</strain>
    </source>
</reference>
<comment type="caution">
    <text evidence="16">The sequence shown here is derived from an EMBL/GenBank/DDBJ whole genome shotgun (WGS) entry which is preliminary data.</text>
</comment>
<dbReference type="RefSeq" id="WP_066825919.1">
    <property type="nucleotide sequence ID" value="NZ_LTBA01000023.1"/>
</dbReference>
<keyword evidence="13 14" id="KW-0472">Membrane</keyword>
<dbReference type="InterPro" id="IPR036890">
    <property type="entry name" value="HATPase_C_sf"/>
</dbReference>
<dbReference type="AlphaFoldDB" id="A0A151B2Q3"/>
<dbReference type="EMBL" id="LTBA01000023">
    <property type="protein sequence ID" value="KYH34191.1"/>
    <property type="molecule type" value="Genomic_DNA"/>
</dbReference>
<proteinExistence type="predicted"/>
<dbReference type="InterPro" id="IPR004358">
    <property type="entry name" value="Sig_transdc_His_kin-like_C"/>
</dbReference>
<dbReference type="EC" id="2.7.13.3" evidence="3"/>
<dbReference type="GO" id="GO:0005886">
    <property type="term" value="C:plasma membrane"/>
    <property type="evidence" value="ECO:0007669"/>
    <property type="project" value="UniProtKB-SubCell"/>
</dbReference>
<sequence length="473" mass="54602">MRWKITLRFVTTIIFVVIIVTIINIVAIMGIFINNTIHTKNTNPILKDIEPENFVRNFNKYILSNGQNIFVNNAGKKALNYENTWIQILDEDGKEVYAYKKPKNVPLKYTPFQIIHGYKYRGVLGNMSTIFIGEKYVKNKQYSYIIGFPMQKIERQVLVFNIDKTRDFMKNTIIIVLLIDSIIALFFAYLFSRKLTKPIGNIINGVVKLGNGDYNVYYTPKGVYSEIYHNINNLSDILKSNTKERMKLDKMREEWIVNISHDIKTPLASIKGYAEILSNDDYEFSKEEIKSYANIIHKKSDYIKELVDDLNLATKLKNKASILRKKETNLVRLTRETIIDILNDSKFSNSNINFISKENIILKKVDNILLKRAISNLLYNALIHNNSSVNIEVEIIKQDNKVHIFIKDNGKGIKPEELKYIFDRYYRGTNTSGNHKGSGLGMAITREIIKAHGGDIKINSILRKGTEIEIILP</sequence>
<organism evidence="16 17">
    <name type="scientific">Clostridium tepidiprofundi DSM 19306</name>
    <dbReference type="NCBI Taxonomy" id="1121338"/>
    <lineage>
        <taxon>Bacteria</taxon>
        <taxon>Bacillati</taxon>
        <taxon>Bacillota</taxon>
        <taxon>Clostridia</taxon>
        <taxon>Eubacteriales</taxon>
        <taxon>Clostridiaceae</taxon>
        <taxon>Clostridium</taxon>
    </lineage>
</organism>
<keyword evidence="10" id="KW-0067">ATP-binding</keyword>
<dbReference type="SUPFAM" id="SSF47384">
    <property type="entry name" value="Homodimeric domain of signal transducing histidine kinase"/>
    <property type="match status" value="1"/>
</dbReference>
<dbReference type="PATRIC" id="fig|1121338.3.peg.1957"/>
<evidence type="ECO:0000256" key="3">
    <source>
        <dbReference type="ARBA" id="ARBA00012438"/>
    </source>
</evidence>